<dbReference type="InterPro" id="IPR000182">
    <property type="entry name" value="GNAT_dom"/>
</dbReference>
<evidence type="ECO:0000313" key="2">
    <source>
        <dbReference type="EMBL" id="KZL21441.1"/>
    </source>
</evidence>
<reference evidence="2 3" key="1">
    <citation type="journal article" date="2016" name="Front. Microbiol.">
        <title>Comparative Genomic Analysis Reveals a Diverse Repertoire of Genes Involved in Prokaryote-Eukaryote Interactions within the Pseudovibrio Genus.</title>
        <authorList>
            <person name="Romano S."/>
            <person name="Fernandez-Guerra A."/>
            <person name="Reen F.J."/>
            <person name="Glockner F.O."/>
            <person name="Crowley S.P."/>
            <person name="O'Sullivan O."/>
            <person name="Cotter P.D."/>
            <person name="Adams C."/>
            <person name="Dobson A.D."/>
            <person name="O'Gara F."/>
        </authorList>
    </citation>
    <scope>NUCLEOTIDE SEQUENCE [LARGE SCALE GENOMIC DNA]</scope>
    <source>
        <strain evidence="2 3">Ad2</strain>
    </source>
</reference>
<dbReference type="GO" id="GO:0016747">
    <property type="term" value="F:acyltransferase activity, transferring groups other than amino-acyl groups"/>
    <property type="evidence" value="ECO:0007669"/>
    <property type="project" value="InterPro"/>
</dbReference>
<dbReference type="EMBL" id="LMCB01000004">
    <property type="protein sequence ID" value="KZL21441.1"/>
    <property type="molecule type" value="Genomic_DNA"/>
</dbReference>
<keyword evidence="2" id="KW-0418">Kinase</keyword>
<dbReference type="Pfam" id="PF13302">
    <property type="entry name" value="Acetyltransf_3"/>
    <property type="match status" value="1"/>
</dbReference>
<dbReference type="PANTHER" id="PTHR43792">
    <property type="entry name" value="GNAT FAMILY, PUTATIVE (AFU_ORTHOLOGUE AFUA_3G00765)-RELATED-RELATED"/>
    <property type="match status" value="1"/>
</dbReference>
<dbReference type="CDD" id="cd04301">
    <property type="entry name" value="NAT_SF"/>
    <property type="match status" value="1"/>
</dbReference>
<dbReference type="SUPFAM" id="SSF55729">
    <property type="entry name" value="Acyl-CoA N-acyltransferases (Nat)"/>
    <property type="match status" value="1"/>
</dbReference>
<evidence type="ECO:0000313" key="3">
    <source>
        <dbReference type="Proteomes" id="UP000076577"/>
    </source>
</evidence>
<sequence>MTFPVLETKRLLARPFTSDDLTDLVGLHNNPSVNRYLNPNNVAWDVATVKARLATYIEAQELLGFSKWHLSTHSGEFVGHAGFSLYEETAEVEMGYTLHEHFWNKGLGSEIAQALVEWFFEKTYYSHLLAFAHPENHASKKVMKRAGFEFRETREVEGMPCEFYQVLSPSCQKLAVPA</sequence>
<keyword evidence="2" id="KW-0808">Transferase</keyword>
<dbReference type="GO" id="GO:0016301">
    <property type="term" value="F:kinase activity"/>
    <property type="evidence" value="ECO:0007669"/>
    <property type="project" value="UniProtKB-KW"/>
</dbReference>
<dbReference type="RefSeq" id="WP_208979476.1">
    <property type="nucleotide sequence ID" value="NZ_FOFM01000006.1"/>
</dbReference>
<proteinExistence type="predicted"/>
<accession>A0A166AQW6</accession>
<dbReference type="Gene3D" id="3.40.630.30">
    <property type="match status" value="1"/>
</dbReference>
<keyword evidence="3" id="KW-1185">Reference proteome</keyword>
<feature type="domain" description="N-acetyltransferase" evidence="1">
    <location>
        <begin position="11"/>
        <end position="168"/>
    </location>
</feature>
<organism evidence="2 3">
    <name type="scientific">Pseudovibrio axinellae</name>
    <dbReference type="NCBI Taxonomy" id="989403"/>
    <lineage>
        <taxon>Bacteria</taxon>
        <taxon>Pseudomonadati</taxon>
        <taxon>Pseudomonadota</taxon>
        <taxon>Alphaproteobacteria</taxon>
        <taxon>Hyphomicrobiales</taxon>
        <taxon>Stappiaceae</taxon>
        <taxon>Pseudovibrio</taxon>
    </lineage>
</organism>
<dbReference type="InterPro" id="IPR051531">
    <property type="entry name" value="N-acetyltransferase"/>
</dbReference>
<dbReference type="PROSITE" id="PS51186">
    <property type="entry name" value="GNAT"/>
    <property type="match status" value="1"/>
</dbReference>
<dbReference type="Proteomes" id="UP000076577">
    <property type="component" value="Unassembled WGS sequence"/>
</dbReference>
<name>A0A166AQW6_9HYPH</name>
<evidence type="ECO:0000259" key="1">
    <source>
        <dbReference type="PROSITE" id="PS51186"/>
    </source>
</evidence>
<dbReference type="PATRIC" id="fig|989403.3.peg.780"/>
<protein>
    <submittedName>
        <fullName evidence="2">Anhydro-N-acetylmuramic acid kinase</fullName>
    </submittedName>
</protein>
<comment type="caution">
    <text evidence="2">The sequence shown here is derived from an EMBL/GenBank/DDBJ whole genome shotgun (WGS) entry which is preliminary data.</text>
</comment>
<dbReference type="InterPro" id="IPR016181">
    <property type="entry name" value="Acyl_CoA_acyltransferase"/>
</dbReference>
<gene>
    <name evidence="2" type="ORF">PsAD2_00735</name>
</gene>
<dbReference type="STRING" id="989403.SAMN05421798_1067"/>
<dbReference type="AlphaFoldDB" id="A0A166AQW6"/>
<dbReference type="PANTHER" id="PTHR43792:SF1">
    <property type="entry name" value="N-ACETYLTRANSFERASE DOMAIN-CONTAINING PROTEIN"/>
    <property type="match status" value="1"/>
</dbReference>